<name>A0A4V3APJ2_9HYPH</name>
<evidence type="ECO:0000313" key="1">
    <source>
        <dbReference type="EMBL" id="TDK37175.1"/>
    </source>
</evidence>
<accession>A0A4V3APJ2</accession>
<dbReference type="RefSeq" id="WP_133315942.1">
    <property type="nucleotide sequence ID" value="NZ_SMTL01000002.1"/>
</dbReference>
<evidence type="ECO:0000313" key="2">
    <source>
        <dbReference type="Proteomes" id="UP000295238"/>
    </source>
</evidence>
<keyword evidence="2" id="KW-1185">Reference proteome</keyword>
<gene>
    <name evidence="1" type="ORF">E2F50_09805</name>
</gene>
<dbReference type="Proteomes" id="UP000295238">
    <property type="component" value="Unassembled WGS sequence"/>
</dbReference>
<comment type="caution">
    <text evidence="1">The sequence shown here is derived from an EMBL/GenBank/DDBJ whole genome shotgun (WGS) entry which is preliminary data.</text>
</comment>
<dbReference type="AlphaFoldDB" id="A0A4V3APJ2"/>
<reference evidence="1 2" key="1">
    <citation type="submission" date="2019-03" db="EMBL/GenBank/DDBJ databases">
        <title>Rhizobium sp. nov., an bacterium isolated from biocrust in Mu Us Desert.</title>
        <authorList>
            <person name="Lixiong L."/>
        </authorList>
    </citation>
    <scope>NUCLEOTIDE SEQUENCE [LARGE SCALE GENOMIC DNA]</scope>
    <source>
        <strain evidence="1 2">SPY-1</strain>
    </source>
</reference>
<protein>
    <submittedName>
        <fullName evidence="1">Uncharacterized protein</fullName>
    </submittedName>
</protein>
<dbReference type="EMBL" id="SMTL01000002">
    <property type="protein sequence ID" value="TDK37175.1"/>
    <property type="molecule type" value="Genomic_DNA"/>
</dbReference>
<proteinExistence type="predicted"/>
<organism evidence="1 2">
    <name type="scientific">Rhizobium deserti</name>
    <dbReference type="NCBI Taxonomy" id="2547961"/>
    <lineage>
        <taxon>Bacteria</taxon>
        <taxon>Pseudomonadati</taxon>
        <taxon>Pseudomonadota</taxon>
        <taxon>Alphaproteobacteria</taxon>
        <taxon>Hyphomicrobiales</taxon>
        <taxon>Rhizobiaceae</taxon>
        <taxon>Rhizobium/Agrobacterium group</taxon>
        <taxon>Rhizobium</taxon>
    </lineage>
</organism>
<sequence length="60" mass="6782">MTKLTKAEASERLQAALAILGEEDCDEKQYDQRMKWARIMLQRAIQEPSAMANDVANDLA</sequence>
<dbReference type="OrthoDB" id="9944281at2"/>